<comment type="caution">
    <text evidence="3">The sequence shown here is derived from an EMBL/GenBank/DDBJ whole genome shotgun (WGS) entry which is preliminary data.</text>
</comment>
<organism evidence="3 4">
    <name type="scientific">Naegleria fowleri</name>
    <name type="common">Brain eating amoeba</name>
    <dbReference type="NCBI Taxonomy" id="5763"/>
    <lineage>
        <taxon>Eukaryota</taxon>
        <taxon>Discoba</taxon>
        <taxon>Heterolobosea</taxon>
        <taxon>Tetramitia</taxon>
        <taxon>Eutetramitia</taxon>
        <taxon>Vahlkampfiidae</taxon>
        <taxon>Naegleria</taxon>
    </lineage>
</organism>
<gene>
    <name evidence="3" type="ORF">FDP41_013388</name>
</gene>
<keyword evidence="2" id="KW-0812">Transmembrane</keyword>
<evidence type="ECO:0000256" key="2">
    <source>
        <dbReference type="SAM" id="Phobius"/>
    </source>
</evidence>
<keyword evidence="2" id="KW-1133">Transmembrane helix</keyword>
<keyword evidence="1" id="KW-0175">Coiled coil</keyword>
<accession>A0A6A5C0R8</accession>
<name>A0A6A5C0R8_NAEFO</name>
<sequence>MPTSPATTSRVVPSTTATTPNRIITTTTSTTTTHTVDPSNTLLHRQNTQFLVASILVTLCSLTCLIAFVIVYVVYVVVSLKREHENEQTGTTTINWEGFYSWPLYVVIVSVVLFVLSLILLIKRYQLMIRRRMEQRQQAEVERMELERAMNAETIRVPTTISGSGTMVEMKLPPNANVRDFRQDGSTMHGTHEQTQMDQPYVMREPGVVMPSTSNVQPIQLGVNHESQQPAVQYTFNNNLPPSIV</sequence>
<dbReference type="EMBL" id="VFQX01000019">
    <property type="protein sequence ID" value="KAF0980174.1"/>
    <property type="molecule type" value="Genomic_DNA"/>
</dbReference>
<keyword evidence="2" id="KW-0472">Membrane</keyword>
<evidence type="ECO:0000313" key="4">
    <source>
        <dbReference type="Proteomes" id="UP000444721"/>
    </source>
</evidence>
<keyword evidence="4" id="KW-1185">Reference proteome</keyword>
<dbReference type="AlphaFoldDB" id="A0A6A5C0R8"/>
<dbReference type="Gene3D" id="1.20.140.150">
    <property type="match status" value="1"/>
</dbReference>
<dbReference type="Proteomes" id="UP000444721">
    <property type="component" value="Unassembled WGS sequence"/>
</dbReference>
<proteinExistence type="predicted"/>
<dbReference type="RefSeq" id="XP_044564887.1">
    <property type="nucleotide sequence ID" value="XM_044704012.1"/>
</dbReference>
<dbReference type="OrthoDB" id="10510464at2759"/>
<reference evidence="3 4" key="1">
    <citation type="journal article" date="2019" name="Sci. Rep.">
        <title>Nanopore sequencing improves the draft genome of the human pathogenic amoeba Naegleria fowleri.</title>
        <authorList>
            <person name="Liechti N."/>
            <person name="Schurch N."/>
            <person name="Bruggmann R."/>
            <person name="Wittwer M."/>
        </authorList>
    </citation>
    <scope>NUCLEOTIDE SEQUENCE [LARGE SCALE GENOMIC DNA]</scope>
    <source>
        <strain evidence="3 4">ATCC 30894</strain>
    </source>
</reference>
<feature type="transmembrane region" description="Helical" evidence="2">
    <location>
        <begin position="102"/>
        <end position="122"/>
    </location>
</feature>
<dbReference type="VEuPathDB" id="AmoebaDB:NfTy_029310"/>
<feature type="transmembrane region" description="Helical" evidence="2">
    <location>
        <begin position="50"/>
        <end position="75"/>
    </location>
</feature>
<dbReference type="GeneID" id="68120603"/>
<dbReference type="VEuPathDB" id="AmoebaDB:FDP41_013388"/>
<evidence type="ECO:0000313" key="3">
    <source>
        <dbReference type="EMBL" id="KAF0980174.1"/>
    </source>
</evidence>
<protein>
    <submittedName>
        <fullName evidence="3">Uncharacterized protein</fullName>
    </submittedName>
</protein>
<feature type="coiled-coil region" evidence="1">
    <location>
        <begin position="129"/>
        <end position="156"/>
    </location>
</feature>
<evidence type="ECO:0000256" key="1">
    <source>
        <dbReference type="SAM" id="Coils"/>
    </source>
</evidence>
<dbReference type="VEuPathDB" id="AmoebaDB:NF0070890"/>